<reference evidence="4 5" key="1">
    <citation type="submission" date="2025-05" db="UniProtKB">
        <authorList>
            <consortium name="RefSeq"/>
        </authorList>
    </citation>
    <scope>IDENTIFICATION</scope>
</reference>
<proteinExistence type="inferred from homology"/>
<name>A0ABM3W067_ERIEU</name>
<feature type="domain" description="Serpin" evidence="2">
    <location>
        <begin position="13"/>
        <end position="389"/>
    </location>
</feature>
<dbReference type="InterPro" id="IPR042178">
    <property type="entry name" value="Serpin_sf_1"/>
</dbReference>
<protein>
    <submittedName>
        <fullName evidence="4 5">Serpin B11</fullName>
    </submittedName>
</protein>
<evidence type="ECO:0000313" key="4">
    <source>
        <dbReference type="RefSeq" id="XP_060029965.1"/>
    </source>
</evidence>
<dbReference type="InterPro" id="IPR000215">
    <property type="entry name" value="Serpin_fam"/>
</dbReference>
<dbReference type="Gene3D" id="3.30.497.10">
    <property type="entry name" value="Antithrombin, subunit I, domain 2"/>
    <property type="match status" value="1"/>
</dbReference>
<sequence length="402" mass="45199">MDNFSTANNEFCLDVFKELNSNGIEENVFFSPVTMFYALSMVLFGARGNSAAQIEKVLHLNHVAEPFKSGLSECNKTAWMHSGFGGIFSQISQPNSNYTLNIANRIYGSKTKAFNQQYLSCSEQLYQARLQPVDFEQSPEEARKIINAWVESKTNGKITNLFGKGTIEPSCVMVLVNAIYFKGQWQHKFQKKETIKTPFHLGQGKSVTVDMMYQTGKFRLASIQDPQMQVLELPYVNKKLSMVILLPVGTASLGQIEKQLNVKTFHEWTSSSSLREREVEVHIPRFTLEIKYELNSLLQSLGMTDVFNQMKADLTGISPAKGLSLSKVIHKSYVDVNEEGTEATSATGDSLVVKRLPMKTQFVADHPFLFFIRHVHTNTIFFCGKLVSPSGNGIEPFSVTER</sequence>
<dbReference type="GeneID" id="103114447"/>
<dbReference type="RefSeq" id="XP_060029966.1">
    <property type="nucleotide sequence ID" value="XM_060173983.1"/>
</dbReference>
<dbReference type="InterPro" id="IPR023795">
    <property type="entry name" value="Serpin_CS"/>
</dbReference>
<dbReference type="SUPFAM" id="SSF56574">
    <property type="entry name" value="Serpins"/>
    <property type="match status" value="1"/>
</dbReference>
<dbReference type="InterPro" id="IPR036186">
    <property type="entry name" value="Serpin_sf"/>
</dbReference>
<keyword evidence="3" id="KW-1185">Reference proteome</keyword>
<dbReference type="Gene3D" id="2.30.39.10">
    <property type="entry name" value="Alpha-1-antitrypsin, domain 1"/>
    <property type="match status" value="1"/>
</dbReference>
<dbReference type="Pfam" id="PF00079">
    <property type="entry name" value="Serpin"/>
    <property type="match status" value="1"/>
</dbReference>
<evidence type="ECO:0000313" key="5">
    <source>
        <dbReference type="RefSeq" id="XP_060029966.1"/>
    </source>
</evidence>
<dbReference type="RefSeq" id="XP_060029967.1">
    <property type="nucleotide sequence ID" value="XM_060173984.1"/>
</dbReference>
<dbReference type="PANTHER" id="PTHR11461">
    <property type="entry name" value="SERINE PROTEASE INHIBITOR, SERPIN"/>
    <property type="match status" value="1"/>
</dbReference>
<accession>A0ABM3W067</accession>
<evidence type="ECO:0000259" key="2">
    <source>
        <dbReference type="SMART" id="SM00093"/>
    </source>
</evidence>
<evidence type="ECO:0000313" key="3">
    <source>
        <dbReference type="Proteomes" id="UP001652624"/>
    </source>
</evidence>
<dbReference type="SMART" id="SM00093">
    <property type="entry name" value="SERPIN"/>
    <property type="match status" value="1"/>
</dbReference>
<evidence type="ECO:0000313" key="6">
    <source>
        <dbReference type="RefSeq" id="XP_060029967.1"/>
    </source>
</evidence>
<dbReference type="RefSeq" id="XP_060029965.1">
    <property type="nucleotide sequence ID" value="XM_060173982.1"/>
</dbReference>
<dbReference type="PROSITE" id="PS00284">
    <property type="entry name" value="SERPIN"/>
    <property type="match status" value="1"/>
</dbReference>
<evidence type="ECO:0000256" key="1">
    <source>
        <dbReference type="RuleBase" id="RU000411"/>
    </source>
</evidence>
<gene>
    <name evidence="4 5 6" type="primary">SERPINB11</name>
</gene>
<dbReference type="PANTHER" id="PTHR11461:SF199">
    <property type="entry name" value="SERPIN B11"/>
    <property type="match status" value="1"/>
</dbReference>
<organism evidence="3 5">
    <name type="scientific">Erinaceus europaeus</name>
    <name type="common">Western European hedgehog</name>
    <dbReference type="NCBI Taxonomy" id="9365"/>
    <lineage>
        <taxon>Eukaryota</taxon>
        <taxon>Metazoa</taxon>
        <taxon>Chordata</taxon>
        <taxon>Craniata</taxon>
        <taxon>Vertebrata</taxon>
        <taxon>Euteleostomi</taxon>
        <taxon>Mammalia</taxon>
        <taxon>Eutheria</taxon>
        <taxon>Laurasiatheria</taxon>
        <taxon>Eulipotyphla</taxon>
        <taxon>Erinaceidae</taxon>
        <taxon>Erinaceinae</taxon>
        <taxon>Erinaceus</taxon>
    </lineage>
</organism>
<dbReference type="InterPro" id="IPR042185">
    <property type="entry name" value="Serpin_sf_2"/>
</dbReference>
<dbReference type="Proteomes" id="UP001652624">
    <property type="component" value="Chromosome 15"/>
</dbReference>
<comment type="similarity">
    <text evidence="1">Belongs to the serpin family.</text>
</comment>
<dbReference type="InterPro" id="IPR023796">
    <property type="entry name" value="Serpin_dom"/>
</dbReference>